<dbReference type="Pfam" id="PF15919">
    <property type="entry name" value="HicB_lk_antitox"/>
    <property type="match status" value="1"/>
</dbReference>
<dbReference type="InterPro" id="IPR035069">
    <property type="entry name" value="TTHA1013/TTHA0281-like"/>
</dbReference>
<reference evidence="2 3" key="1">
    <citation type="submission" date="2024-02" db="EMBL/GenBank/DDBJ databases">
        <title>Genome analysis and characterization of Microbaculum marinisediminis sp. nov., isolated from marine sediment.</title>
        <authorList>
            <person name="Du Z.-J."/>
            <person name="Ye Y.-Q."/>
            <person name="Zhang Z.-R."/>
            <person name="Yuan S.-M."/>
            <person name="Zhang X.-Y."/>
        </authorList>
    </citation>
    <scope>NUCLEOTIDE SEQUENCE [LARGE SCALE GENOMIC DNA]</scope>
    <source>
        <strain evidence="2 3">SDUM1044001</strain>
    </source>
</reference>
<dbReference type="InterPro" id="IPR031807">
    <property type="entry name" value="HicB-like"/>
</dbReference>
<dbReference type="Gene3D" id="3.30.160.250">
    <property type="match status" value="1"/>
</dbReference>
<evidence type="ECO:0000313" key="2">
    <source>
        <dbReference type="EMBL" id="MEJ8573782.1"/>
    </source>
</evidence>
<gene>
    <name evidence="2" type="ORF">V3328_20000</name>
</gene>
<feature type="domain" description="HicB-like antitoxin of toxin-antitoxin system" evidence="1">
    <location>
        <begin position="4"/>
        <end position="64"/>
    </location>
</feature>
<protein>
    <submittedName>
        <fullName evidence="2">Type II toxin-antitoxin system HicB family antitoxin</fullName>
    </submittedName>
</protein>
<keyword evidence="3" id="KW-1185">Reference proteome</keyword>
<dbReference type="Proteomes" id="UP001378188">
    <property type="component" value="Unassembled WGS sequence"/>
</dbReference>
<dbReference type="SUPFAM" id="SSF143100">
    <property type="entry name" value="TTHA1013/TTHA0281-like"/>
    <property type="match status" value="1"/>
</dbReference>
<name>A0AAW9RN73_9HYPH</name>
<proteinExistence type="predicted"/>
<sequence>MNGYIALIRYPADSIEWLVTFPDLPGCRASGRSMDDALVNGRTALSAHLAEIALSGRSAPAAREPGDMLLAANDDPALAAQMVGAVLRVIEPEADEAVTVSASVAGDKVGFYGEVRRSA</sequence>
<organism evidence="2 3">
    <name type="scientific">Microbaculum marinum</name>
    <dbReference type="NCBI Taxonomy" id="1764581"/>
    <lineage>
        <taxon>Bacteria</taxon>
        <taxon>Pseudomonadati</taxon>
        <taxon>Pseudomonadota</taxon>
        <taxon>Alphaproteobacteria</taxon>
        <taxon>Hyphomicrobiales</taxon>
        <taxon>Tepidamorphaceae</taxon>
        <taxon>Microbaculum</taxon>
    </lineage>
</organism>
<dbReference type="RefSeq" id="WP_340331476.1">
    <property type="nucleotide sequence ID" value="NZ_JAZHOF010000008.1"/>
</dbReference>
<comment type="caution">
    <text evidence="2">The sequence shown here is derived from an EMBL/GenBank/DDBJ whole genome shotgun (WGS) entry which is preliminary data.</text>
</comment>
<accession>A0AAW9RN73</accession>
<evidence type="ECO:0000313" key="3">
    <source>
        <dbReference type="Proteomes" id="UP001378188"/>
    </source>
</evidence>
<dbReference type="AlphaFoldDB" id="A0AAW9RN73"/>
<evidence type="ECO:0000259" key="1">
    <source>
        <dbReference type="Pfam" id="PF15919"/>
    </source>
</evidence>
<dbReference type="EMBL" id="JAZHOF010000008">
    <property type="protein sequence ID" value="MEJ8573782.1"/>
    <property type="molecule type" value="Genomic_DNA"/>
</dbReference>